<name>L0R7G4_9BACT</name>
<protein>
    <submittedName>
        <fullName evidence="1">Uncharacterized protein</fullName>
    </submittedName>
</protein>
<dbReference type="EMBL" id="FO203522">
    <property type="protein sequence ID" value="CCO22130.1"/>
    <property type="molecule type" value="Genomic_DNA"/>
</dbReference>
<sequence length="43" mass="4992">MQINKKTACAFFTDSANLQTYEVEIISYLRQESLNNQDCKKGF</sequence>
<proteinExistence type="predicted"/>
<evidence type="ECO:0000313" key="2">
    <source>
        <dbReference type="Proteomes" id="UP000010808"/>
    </source>
</evidence>
<dbReference type="Proteomes" id="UP000010808">
    <property type="component" value="Chromosome"/>
</dbReference>
<keyword evidence="2" id="KW-1185">Reference proteome</keyword>
<dbReference type="HOGENOM" id="CLU_3232647_0_0_7"/>
<organism evidence="1 2">
    <name type="scientific">Maridesulfovibrio hydrothermalis AM13 = DSM 14728</name>
    <dbReference type="NCBI Taxonomy" id="1121451"/>
    <lineage>
        <taxon>Bacteria</taxon>
        <taxon>Pseudomonadati</taxon>
        <taxon>Thermodesulfobacteriota</taxon>
        <taxon>Desulfovibrionia</taxon>
        <taxon>Desulfovibrionales</taxon>
        <taxon>Desulfovibrionaceae</taxon>
        <taxon>Maridesulfovibrio</taxon>
    </lineage>
</organism>
<evidence type="ECO:0000313" key="1">
    <source>
        <dbReference type="EMBL" id="CCO22130.1"/>
    </source>
</evidence>
<dbReference type="PATRIC" id="fig|1121451.3.peg.137"/>
<dbReference type="AlphaFoldDB" id="L0R7G4"/>
<reference evidence="1 2" key="1">
    <citation type="submission" date="2012-10" db="EMBL/GenBank/DDBJ databases">
        <authorList>
            <person name="Genoscope - CEA"/>
        </authorList>
    </citation>
    <scope>NUCLEOTIDE SEQUENCE [LARGE SCALE GENOMIC DNA]</scope>
    <source>
        <strain evidence="2">AM13 / DSM 14728</strain>
    </source>
</reference>
<dbReference type="KEGG" id="dhy:DESAM_10149"/>
<accession>L0R7G4</accession>
<gene>
    <name evidence="1" type="ORF">DESAM_10149</name>
</gene>